<gene>
    <name evidence="1" type="ORF">SNOG_12463</name>
</gene>
<proteinExistence type="predicted"/>
<dbReference type="AlphaFoldDB" id="Q0U701"/>
<evidence type="ECO:0000313" key="2">
    <source>
        <dbReference type="Proteomes" id="UP000001055"/>
    </source>
</evidence>
<dbReference type="RefSeq" id="XP_001802686.1">
    <property type="nucleotide sequence ID" value="XM_001802634.1"/>
</dbReference>
<dbReference type="Proteomes" id="UP000001055">
    <property type="component" value="Unassembled WGS sequence"/>
</dbReference>
<evidence type="ECO:0000313" key="1">
    <source>
        <dbReference type="EMBL" id="EAT80276.1"/>
    </source>
</evidence>
<dbReference type="GeneID" id="5979595"/>
<name>Q0U701_PHANO</name>
<dbReference type="EMBL" id="CH445346">
    <property type="protein sequence ID" value="EAT80276.1"/>
    <property type="molecule type" value="Genomic_DNA"/>
</dbReference>
<reference evidence="2" key="1">
    <citation type="journal article" date="2007" name="Plant Cell">
        <title>Dothideomycete-plant interactions illuminated by genome sequencing and EST analysis of the wheat pathogen Stagonospora nodorum.</title>
        <authorList>
            <person name="Hane J.K."/>
            <person name="Lowe R.G."/>
            <person name="Solomon P.S."/>
            <person name="Tan K.C."/>
            <person name="Schoch C.L."/>
            <person name="Spatafora J.W."/>
            <person name="Crous P.W."/>
            <person name="Kodira C."/>
            <person name="Birren B.W."/>
            <person name="Galagan J.E."/>
            <person name="Torriani S.F."/>
            <person name="McDonald B.A."/>
            <person name="Oliver R.P."/>
        </authorList>
    </citation>
    <scope>NUCLEOTIDE SEQUENCE [LARGE SCALE GENOMIC DNA]</scope>
    <source>
        <strain evidence="2">SN15 / ATCC MYA-4574 / FGSC 10173</strain>
    </source>
</reference>
<dbReference type="KEGG" id="pno:SNOG_12463"/>
<accession>Q0U701</accession>
<organism evidence="1 2">
    <name type="scientific">Phaeosphaeria nodorum (strain SN15 / ATCC MYA-4574 / FGSC 10173)</name>
    <name type="common">Glume blotch fungus</name>
    <name type="synonym">Parastagonospora nodorum</name>
    <dbReference type="NCBI Taxonomy" id="321614"/>
    <lineage>
        <taxon>Eukaryota</taxon>
        <taxon>Fungi</taxon>
        <taxon>Dikarya</taxon>
        <taxon>Ascomycota</taxon>
        <taxon>Pezizomycotina</taxon>
        <taxon>Dothideomycetes</taxon>
        <taxon>Pleosporomycetidae</taxon>
        <taxon>Pleosporales</taxon>
        <taxon>Pleosporineae</taxon>
        <taxon>Phaeosphaeriaceae</taxon>
        <taxon>Parastagonospora</taxon>
    </lineage>
</organism>
<dbReference type="InParanoid" id="Q0U701"/>
<protein>
    <submittedName>
        <fullName evidence="1">Uncharacterized protein</fullName>
    </submittedName>
</protein>
<sequence length="46" mass="5216">MSHQLTVGMTAEEVDLSFQTLELVQRRMELSKAKCVDIQVEISSFS</sequence>